<evidence type="ECO:0000313" key="1">
    <source>
        <dbReference type="EMBL" id="ORX63905.1"/>
    </source>
</evidence>
<dbReference type="AlphaFoldDB" id="A0A1Y1VS88"/>
<gene>
    <name evidence="1" type="ORF">DL89DRAFT_62749</name>
</gene>
<protein>
    <submittedName>
        <fullName evidence="1">Uncharacterized protein</fullName>
    </submittedName>
</protein>
<name>A0A1Y1VS88_9FUNG</name>
<dbReference type="Proteomes" id="UP000193922">
    <property type="component" value="Unassembled WGS sequence"/>
</dbReference>
<proteinExistence type="predicted"/>
<accession>A0A1Y1VS88</accession>
<dbReference type="GeneID" id="63808540"/>
<dbReference type="EMBL" id="MCFD01000143">
    <property type="protein sequence ID" value="ORX63905.1"/>
    <property type="molecule type" value="Genomic_DNA"/>
</dbReference>
<reference evidence="1 2" key="1">
    <citation type="submission" date="2016-07" db="EMBL/GenBank/DDBJ databases">
        <title>Pervasive Adenine N6-methylation of Active Genes in Fungi.</title>
        <authorList>
            <consortium name="DOE Joint Genome Institute"/>
            <person name="Mondo S.J."/>
            <person name="Dannebaum R.O."/>
            <person name="Kuo R.C."/>
            <person name="Labutti K."/>
            <person name="Haridas S."/>
            <person name="Kuo A."/>
            <person name="Salamov A."/>
            <person name="Ahrendt S.R."/>
            <person name="Lipzen A."/>
            <person name="Sullivan W."/>
            <person name="Andreopoulos W.B."/>
            <person name="Clum A."/>
            <person name="Lindquist E."/>
            <person name="Daum C."/>
            <person name="Ramamoorthy G.K."/>
            <person name="Gryganskyi A."/>
            <person name="Culley D."/>
            <person name="Magnuson J.K."/>
            <person name="James T.Y."/>
            <person name="O'Malley M.A."/>
            <person name="Stajich J.E."/>
            <person name="Spatafora J.W."/>
            <person name="Visel A."/>
            <person name="Grigoriev I.V."/>
        </authorList>
    </citation>
    <scope>NUCLEOTIDE SEQUENCE [LARGE SCALE GENOMIC DNA]</scope>
    <source>
        <strain evidence="1 2">ATCC 12442</strain>
    </source>
</reference>
<sequence length="272" mass="29414">MATGPHCHQQLDPGSPVDKRPYCRLPGIPRTVYTPASQAQAMAQQTFVGCRAATGRACCCCGFHIRAVVGAAAVAGQQHNVAASSGAADGHLHDGHVHHQDIFEPLLLVLLPLRVPIGLGALLPLPLLPLPPLPRLGYARDPPKPSPCDDDPRLAVMACLVHRMLIVLLRGIRCPERCRAGRKWTKHWPNGSQIRTNAKSAVAHVAGHRRNLGWVVVPRLLLVLLLVLVLSHGPTGKPIRLAHRSRRRTLVSPNSSISITGALSRRCRGLWA</sequence>
<evidence type="ECO:0000313" key="2">
    <source>
        <dbReference type="Proteomes" id="UP000193922"/>
    </source>
</evidence>
<comment type="caution">
    <text evidence="1">The sequence shown here is derived from an EMBL/GenBank/DDBJ whole genome shotgun (WGS) entry which is preliminary data.</text>
</comment>
<organism evidence="1 2">
    <name type="scientific">Linderina pennispora</name>
    <dbReference type="NCBI Taxonomy" id="61395"/>
    <lineage>
        <taxon>Eukaryota</taxon>
        <taxon>Fungi</taxon>
        <taxon>Fungi incertae sedis</taxon>
        <taxon>Zoopagomycota</taxon>
        <taxon>Kickxellomycotina</taxon>
        <taxon>Kickxellomycetes</taxon>
        <taxon>Kickxellales</taxon>
        <taxon>Kickxellaceae</taxon>
        <taxon>Linderina</taxon>
    </lineage>
</organism>
<dbReference type="RefSeq" id="XP_040739104.1">
    <property type="nucleotide sequence ID" value="XM_040891892.1"/>
</dbReference>
<keyword evidence="2" id="KW-1185">Reference proteome</keyword>